<dbReference type="InterPro" id="IPR026816">
    <property type="entry name" value="Flavodoxin_dom"/>
</dbReference>
<dbReference type="AlphaFoldDB" id="A0A1M6BP45"/>
<reference evidence="5 6" key="1">
    <citation type="submission" date="2016-11" db="EMBL/GenBank/DDBJ databases">
        <authorList>
            <person name="Jaros S."/>
            <person name="Januszkiewicz K."/>
            <person name="Wedrychowicz H."/>
        </authorList>
    </citation>
    <scope>NUCLEOTIDE SEQUENCE [LARGE SCALE GENOMIC DNA]</scope>
    <source>
        <strain evidence="5 6">DSM 6191</strain>
    </source>
</reference>
<keyword evidence="1" id="KW-0479">Metal-binding</keyword>
<dbReference type="PROSITE" id="PS00198">
    <property type="entry name" value="4FE4S_FER_1"/>
    <property type="match status" value="2"/>
</dbReference>
<evidence type="ECO:0000313" key="6">
    <source>
        <dbReference type="Proteomes" id="UP000184241"/>
    </source>
</evidence>
<dbReference type="PANTHER" id="PTHR43122:SF1">
    <property type="entry name" value="IRON-SULFUR-BINDING PROTEIN"/>
    <property type="match status" value="1"/>
</dbReference>
<protein>
    <submittedName>
        <fullName evidence="5">Flavodoxin domain-containing protein</fullName>
    </submittedName>
</protein>
<dbReference type="Proteomes" id="UP000184241">
    <property type="component" value="Unassembled WGS sequence"/>
</dbReference>
<evidence type="ECO:0000256" key="2">
    <source>
        <dbReference type="ARBA" id="ARBA00023004"/>
    </source>
</evidence>
<keyword evidence="2" id="KW-0408">Iron</keyword>
<proteinExistence type="predicted"/>
<evidence type="ECO:0000259" key="4">
    <source>
        <dbReference type="PROSITE" id="PS51379"/>
    </source>
</evidence>
<dbReference type="PANTHER" id="PTHR43122">
    <property type="entry name" value="FERREDOXIN SUBUNIT OF PYRUVATE:FLAVODOXIN OXIDOREDUCTASE-RELATED"/>
    <property type="match status" value="1"/>
</dbReference>
<dbReference type="InterPro" id="IPR017900">
    <property type="entry name" value="4Fe4S_Fe_S_CS"/>
</dbReference>
<dbReference type="InterPro" id="IPR029039">
    <property type="entry name" value="Flavoprotein-like_sf"/>
</dbReference>
<dbReference type="EMBL" id="FQXU01000015">
    <property type="protein sequence ID" value="SHI50404.1"/>
    <property type="molecule type" value="Genomic_DNA"/>
</dbReference>
<dbReference type="PROSITE" id="PS51379">
    <property type="entry name" value="4FE4S_FER_2"/>
    <property type="match status" value="2"/>
</dbReference>
<keyword evidence="3" id="KW-0411">Iron-sulfur</keyword>
<feature type="domain" description="4Fe-4S ferredoxin-type" evidence="4">
    <location>
        <begin position="213"/>
        <end position="236"/>
    </location>
</feature>
<dbReference type="InterPro" id="IPR017896">
    <property type="entry name" value="4Fe4S_Fe-S-bd"/>
</dbReference>
<accession>A0A1M6BP45</accession>
<dbReference type="GO" id="GO:0051536">
    <property type="term" value="F:iron-sulfur cluster binding"/>
    <property type="evidence" value="ECO:0007669"/>
    <property type="project" value="UniProtKB-KW"/>
</dbReference>
<evidence type="ECO:0000256" key="1">
    <source>
        <dbReference type="ARBA" id="ARBA00022723"/>
    </source>
</evidence>
<feature type="domain" description="4Fe-4S ferredoxin-type" evidence="4">
    <location>
        <begin position="179"/>
        <end position="208"/>
    </location>
</feature>
<dbReference type="NCBIfam" id="NF038196">
    <property type="entry name" value="ferrodoxin_EFR1"/>
    <property type="match status" value="1"/>
</dbReference>
<dbReference type="Pfam" id="PF12724">
    <property type="entry name" value="Flavodoxin_5"/>
    <property type="match status" value="1"/>
</dbReference>
<evidence type="ECO:0000256" key="3">
    <source>
        <dbReference type="ARBA" id="ARBA00023014"/>
    </source>
</evidence>
<name>A0A1M6BP45_9CLOT</name>
<evidence type="ECO:0000313" key="5">
    <source>
        <dbReference type="EMBL" id="SHI50404.1"/>
    </source>
</evidence>
<organism evidence="5 6">
    <name type="scientific">Clostridium intestinale DSM 6191</name>
    <dbReference type="NCBI Taxonomy" id="1121320"/>
    <lineage>
        <taxon>Bacteria</taxon>
        <taxon>Bacillati</taxon>
        <taxon>Bacillota</taxon>
        <taxon>Clostridia</taxon>
        <taxon>Eubacteriales</taxon>
        <taxon>Clostridiaceae</taxon>
        <taxon>Clostridium</taxon>
    </lineage>
</organism>
<gene>
    <name evidence="5" type="ORF">SAMN02745941_03907</name>
</gene>
<dbReference type="Pfam" id="PF13187">
    <property type="entry name" value="Fer4_9"/>
    <property type="match status" value="1"/>
</dbReference>
<dbReference type="Gene3D" id="3.40.50.360">
    <property type="match status" value="1"/>
</dbReference>
<dbReference type="SUPFAM" id="SSF52218">
    <property type="entry name" value="Flavoproteins"/>
    <property type="match status" value="1"/>
</dbReference>
<sequence>MILFFSGTGNSQYVAKIIAEKTKDDIVSINKLVKQGNQKQLVSQDKPFVFVCPTYAWRIPKVVEDFIKSVDFSGSNKVYFILTCGLSTSNALGYIKQLCTVKGFDLQGFADIVMPENYIAMYNAPDKVTADKIIQKSMPKILKIAEDIRDEIPFPVRTTKPSLKSGVVNTVFYKFFVKSKGFYTTEKCIGCKKCVQLCPLNNIEMKEDKPSWQNNCTHCMACISGCPTLAIEYKNKTQGKPRYYLECK</sequence>
<dbReference type="Gene3D" id="3.30.70.20">
    <property type="match status" value="1"/>
</dbReference>
<dbReference type="InterPro" id="IPR047964">
    <property type="entry name" value="EFR1-like"/>
</dbReference>
<dbReference type="SUPFAM" id="SSF54862">
    <property type="entry name" value="4Fe-4S ferredoxins"/>
    <property type="match status" value="1"/>
</dbReference>
<dbReference type="RefSeq" id="WP_073022259.1">
    <property type="nucleotide sequence ID" value="NZ_FQXU01000015.1"/>
</dbReference>
<dbReference type="GO" id="GO:0046872">
    <property type="term" value="F:metal ion binding"/>
    <property type="evidence" value="ECO:0007669"/>
    <property type="project" value="UniProtKB-KW"/>
</dbReference>